<feature type="transmembrane region" description="Helical" evidence="7">
    <location>
        <begin position="115"/>
        <end position="137"/>
    </location>
</feature>
<keyword evidence="6 7" id="KW-0472">Membrane</keyword>
<dbReference type="Proteomes" id="UP000028123">
    <property type="component" value="Unassembled WGS sequence"/>
</dbReference>
<feature type="transmembrane region" description="Helical" evidence="7">
    <location>
        <begin position="77"/>
        <end position="103"/>
    </location>
</feature>
<evidence type="ECO:0000256" key="5">
    <source>
        <dbReference type="ARBA" id="ARBA00022989"/>
    </source>
</evidence>
<keyword evidence="2 7" id="KW-0813">Transport</keyword>
<protein>
    <submittedName>
        <fullName evidence="9">Sugar ABC transporter permease</fullName>
    </submittedName>
</protein>
<dbReference type="Gene3D" id="1.10.3720.10">
    <property type="entry name" value="MetI-like"/>
    <property type="match status" value="1"/>
</dbReference>
<evidence type="ECO:0000256" key="7">
    <source>
        <dbReference type="RuleBase" id="RU363032"/>
    </source>
</evidence>
<dbReference type="AlphaFoldDB" id="A0A081NYR7"/>
<name>A0A081NYR7_9BACL</name>
<dbReference type="GO" id="GO:0005886">
    <property type="term" value="C:plasma membrane"/>
    <property type="evidence" value="ECO:0007669"/>
    <property type="project" value="UniProtKB-SubCell"/>
</dbReference>
<keyword evidence="3" id="KW-1003">Cell membrane</keyword>
<evidence type="ECO:0000256" key="4">
    <source>
        <dbReference type="ARBA" id="ARBA00022692"/>
    </source>
</evidence>
<gene>
    <name evidence="9" type="ORF">ET33_15825</name>
</gene>
<evidence type="ECO:0000256" key="1">
    <source>
        <dbReference type="ARBA" id="ARBA00004651"/>
    </source>
</evidence>
<keyword evidence="4 7" id="KW-0812">Transmembrane</keyword>
<comment type="caution">
    <text evidence="9">The sequence shown here is derived from an EMBL/GenBank/DDBJ whole genome shotgun (WGS) entry which is preliminary data.</text>
</comment>
<dbReference type="InterPro" id="IPR035906">
    <property type="entry name" value="MetI-like_sf"/>
</dbReference>
<accession>A0A081NYR7</accession>
<dbReference type="CDD" id="cd06261">
    <property type="entry name" value="TM_PBP2"/>
    <property type="match status" value="1"/>
</dbReference>
<feature type="transmembrane region" description="Helical" evidence="7">
    <location>
        <begin position="149"/>
        <end position="172"/>
    </location>
</feature>
<dbReference type="EMBL" id="JNVM01000021">
    <property type="protein sequence ID" value="KEQ23590.1"/>
    <property type="molecule type" value="Genomic_DNA"/>
</dbReference>
<dbReference type="Pfam" id="PF00528">
    <property type="entry name" value="BPD_transp_1"/>
    <property type="match status" value="1"/>
</dbReference>
<evidence type="ECO:0000313" key="9">
    <source>
        <dbReference type="EMBL" id="KEQ23590.1"/>
    </source>
</evidence>
<dbReference type="SUPFAM" id="SSF161098">
    <property type="entry name" value="MetI-like"/>
    <property type="match status" value="1"/>
</dbReference>
<dbReference type="RefSeq" id="WP_010500151.1">
    <property type="nucleotide sequence ID" value="NZ_FYEP01000019.1"/>
</dbReference>
<keyword evidence="10" id="KW-1185">Reference proteome</keyword>
<evidence type="ECO:0000259" key="8">
    <source>
        <dbReference type="PROSITE" id="PS50928"/>
    </source>
</evidence>
<keyword evidence="5 7" id="KW-1133">Transmembrane helix</keyword>
<reference evidence="9 10" key="1">
    <citation type="submission" date="2014-06" db="EMBL/GenBank/DDBJ databases">
        <title>Draft genome sequence of Paenibacillus sp. MSt1.</title>
        <authorList>
            <person name="Aw Y.K."/>
            <person name="Ong K.S."/>
            <person name="Gan H.M."/>
            <person name="Lee S.M."/>
        </authorList>
    </citation>
    <scope>NUCLEOTIDE SEQUENCE [LARGE SCALE GENOMIC DNA]</scope>
    <source>
        <strain evidence="9 10">MSt1</strain>
    </source>
</reference>
<dbReference type="OrthoDB" id="187395at2"/>
<dbReference type="PROSITE" id="PS50928">
    <property type="entry name" value="ABC_TM1"/>
    <property type="match status" value="1"/>
</dbReference>
<evidence type="ECO:0000256" key="2">
    <source>
        <dbReference type="ARBA" id="ARBA00022448"/>
    </source>
</evidence>
<evidence type="ECO:0000256" key="6">
    <source>
        <dbReference type="ARBA" id="ARBA00023136"/>
    </source>
</evidence>
<organism evidence="9 10">
    <name type="scientific">Paenibacillus tyrfis</name>
    <dbReference type="NCBI Taxonomy" id="1501230"/>
    <lineage>
        <taxon>Bacteria</taxon>
        <taxon>Bacillati</taxon>
        <taxon>Bacillota</taxon>
        <taxon>Bacilli</taxon>
        <taxon>Bacillales</taxon>
        <taxon>Paenibacillaceae</taxon>
        <taxon>Paenibacillus</taxon>
    </lineage>
</organism>
<dbReference type="PANTHER" id="PTHR43744:SF12">
    <property type="entry name" value="ABC TRANSPORTER PERMEASE PROTEIN MG189-RELATED"/>
    <property type="match status" value="1"/>
</dbReference>
<sequence>MAGTSAAGKPAHGLAKALVRLFPLVWSILVIYPVLWTFFTSLKDNPQVLQGKPWDLPSPLIFENYANVWSRAHFGDYFVNSALVTTGSTLLSLAMAATTAYVLARYEFKGRGALYFIYVASMMIPTILGLIPLVFLLNTLQLSNSLLGLTLVYSVGAVGILPFGVFFLVGFYKSLPKELEEAATIDGCSYFGTFFRIMLPLSKPGLVTVAIMNALTVWNEYIMATVLINDPTKYTVPVGIAIMQGEMQYRTEWGPLFAGLAISMIPVIIAYSLFQRQITGGLTAGALKG</sequence>
<comment type="subcellular location">
    <subcellularLocation>
        <location evidence="1 7">Cell membrane</location>
        <topology evidence="1 7">Multi-pass membrane protein</topology>
    </subcellularLocation>
</comment>
<dbReference type="eggNOG" id="COG0395">
    <property type="taxonomic scope" value="Bacteria"/>
</dbReference>
<comment type="similarity">
    <text evidence="7">Belongs to the binding-protein-dependent transport system permease family.</text>
</comment>
<evidence type="ECO:0000256" key="3">
    <source>
        <dbReference type="ARBA" id="ARBA00022475"/>
    </source>
</evidence>
<dbReference type="GO" id="GO:0055085">
    <property type="term" value="P:transmembrane transport"/>
    <property type="evidence" value="ECO:0007669"/>
    <property type="project" value="InterPro"/>
</dbReference>
<evidence type="ECO:0000313" key="10">
    <source>
        <dbReference type="Proteomes" id="UP000028123"/>
    </source>
</evidence>
<feature type="transmembrane region" description="Helical" evidence="7">
    <location>
        <begin position="21"/>
        <end position="39"/>
    </location>
</feature>
<feature type="transmembrane region" description="Helical" evidence="7">
    <location>
        <begin position="253"/>
        <end position="274"/>
    </location>
</feature>
<feature type="domain" description="ABC transmembrane type-1" evidence="8">
    <location>
        <begin position="78"/>
        <end position="274"/>
    </location>
</feature>
<proteinExistence type="inferred from homology"/>
<dbReference type="InterPro" id="IPR000515">
    <property type="entry name" value="MetI-like"/>
</dbReference>
<dbReference type="PANTHER" id="PTHR43744">
    <property type="entry name" value="ABC TRANSPORTER PERMEASE PROTEIN MG189-RELATED-RELATED"/>
    <property type="match status" value="1"/>
</dbReference>